<keyword evidence="3" id="KW-0804">Transcription</keyword>
<dbReference type="GO" id="GO:0003700">
    <property type="term" value="F:DNA-binding transcription factor activity"/>
    <property type="evidence" value="ECO:0007669"/>
    <property type="project" value="TreeGrafter"/>
</dbReference>
<evidence type="ECO:0000256" key="4">
    <source>
        <dbReference type="PROSITE-ProRule" id="PRU00335"/>
    </source>
</evidence>
<evidence type="ECO:0000313" key="10">
    <source>
        <dbReference type="Proteomes" id="UP001449795"/>
    </source>
</evidence>
<dbReference type="Proteomes" id="UP001449795">
    <property type="component" value="Chromosome"/>
</dbReference>
<dbReference type="PANTHER" id="PTHR30055:SF234">
    <property type="entry name" value="HTH-TYPE TRANSCRIPTIONAL REGULATOR BETI"/>
    <property type="match status" value="1"/>
</dbReference>
<dbReference type="Proteomes" id="UP000534870">
    <property type="component" value="Unassembled WGS sequence"/>
</dbReference>
<dbReference type="Gene3D" id="1.10.357.10">
    <property type="entry name" value="Tetracycline Repressor, domain 2"/>
    <property type="match status" value="1"/>
</dbReference>
<dbReference type="EMBL" id="JABXXP010000031">
    <property type="protein sequence ID" value="NVN10324.1"/>
    <property type="molecule type" value="Genomic_DNA"/>
</dbReference>
<dbReference type="InterPro" id="IPR050109">
    <property type="entry name" value="HTH-type_TetR-like_transc_reg"/>
</dbReference>
<accession>A0A7Y7IU12</accession>
<dbReference type="EMBL" id="CP152276">
    <property type="protein sequence ID" value="XAE42234.1"/>
    <property type="molecule type" value="Genomic_DNA"/>
</dbReference>
<organism evidence="7 9">
    <name type="scientific">Nguyenibacter vanlangensis</name>
    <dbReference type="NCBI Taxonomy" id="1216886"/>
    <lineage>
        <taxon>Bacteria</taxon>
        <taxon>Pseudomonadati</taxon>
        <taxon>Pseudomonadota</taxon>
        <taxon>Alphaproteobacteria</taxon>
        <taxon>Acetobacterales</taxon>
        <taxon>Acetobacteraceae</taxon>
        <taxon>Nguyenibacter</taxon>
    </lineage>
</organism>
<keyword evidence="2 4" id="KW-0238">DNA-binding</keyword>
<dbReference type="SUPFAM" id="SSF46689">
    <property type="entry name" value="Homeodomain-like"/>
    <property type="match status" value="1"/>
</dbReference>
<evidence type="ECO:0000256" key="1">
    <source>
        <dbReference type="ARBA" id="ARBA00023015"/>
    </source>
</evidence>
<feature type="DNA-binding region" description="H-T-H motif" evidence="4">
    <location>
        <begin position="45"/>
        <end position="64"/>
    </location>
</feature>
<dbReference type="GO" id="GO:0000976">
    <property type="term" value="F:transcription cis-regulatory region binding"/>
    <property type="evidence" value="ECO:0007669"/>
    <property type="project" value="TreeGrafter"/>
</dbReference>
<feature type="domain" description="HTH tetR-type" evidence="6">
    <location>
        <begin position="22"/>
        <end position="82"/>
    </location>
</feature>
<dbReference type="AlphaFoldDB" id="A0A7Y7IU12"/>
<evidence type="ECO:0000256" key="2">
    <source>
        <dbReference type="ARBA" id="ARBA00023125"/>
    </source>
</evidence>
<evidence type="ECO:0000313" key="8">
    <source>
        <dbReference type="EMBL" id="XAE42234.1"/>
    </source>
</evidence>
<dbReference type="InterPro" id="IPR009057">
    <property type="entry name" value="Homeodomain-like_sf"/>
</dbReference>
<keyword evidence="10" id="KW-1185">Reference proteome</keyword>
<dbReference type="PRINTS" id="PR00455">
    <property type="entry name" value="HTHTETR"/>
</dbReference>
<keyword evidence="1" id="KW-0805">Transcription regulation</keyword>
<reference evidence="7 9" key="1">
    <citation type="submission" date="2020-06" db="EMBL/GenBank/DDBJ databases">
        <title>Description of novel acetic acid bacteria.</title>
        <authorList>
            <person name="Sombolestani A."/>
        </authorList>
    </citation>
    <scope>NUCLEOTIDE SEQUENCE [LARGE SCALE GENOMIC DNA]</scope>
    <source>
        <strain evidence="7 9">LMG 31431</strain>
    </source>
</reference>
<dbReference type="Pfam" id="PF00440">
    <property type="entry name" value="TetR_N"/>
    <property type="match status" value="1"/>
</dbReference>
<protein>
    <submittedName>
        <fullName evidence="8">Helix-turn-helix domain-containing protein</fullName>
    </submittedName>
    <submittedName>
        <fullName evidence="7">TetR/AcrR family transcriptional regulator</fullName>
    </submittedName>
</protein>
<name>A0A7Y7IU12_9PROT</name>
<evidence type="ECO:0000313" key="9">
    <source>
        <dbReference type="Proteomes" id="UP000534870"/>
    </source>
</evidence>
<feature type="region of interest" description="Disordered" evidence="5">
    <location>
        <begin position="1"/>
        <end position="22"/>
    </location>
</feature>
<evidence type="ECO:0000256" key="5">
    <source>
        <dbReference type="SAM" id="MobiDB-lite"/>
    </source>
</evidence>
<dbReference type="InterPro" id="IPR001647">
    <property type="entry name" value="HTH_TetR"/>
</dbReference>
<proteinExistence type="predicted"/>
<dbReference type="PROSITE" id="PS50977">
    <property type="entry name" value="HTH_TETR_2"/>
    <property type="match status" value="1"/>
</dbReference>
<dbReference type="RefSeq" id="WP_176639101.1">
    <property type="nucleotide sequence ID" value="NZ_CP152276.1"/>
</dbReference>
<gene>
    <name evidence="8" type="ORF">AAC691_18525</name>
    <name evidence="7" type="ORF">HUK84_04025</name>
</gene>
<evidence type="ECO:0000313" key="7">
    <source>
        <dbReference type="EMBL" id="NVN10324.1"/>
    </source>
</evidence>
<evidence type="ECO:0000256" key="3">
    <source>
        <dbReference type="ARBA" id="ARBA00023163"/>
    </source>
</evidence>
<dbReference type="PANTHER" id="PTHR30055">
    <property type="entry name" value="HTH-TYPE TRANSCRIPTIONAL REGULATOR RUTR"/>
    <property type="match status" value="1"/>
</dbReference>
<evidence type="ECO:0000259" key="6">
    <source>
        <dbReference type="PROSITE" id="PS50977"/>
    </source>
</evidence>
<reference evidence="8 10" key="2">
    <citation type="submission" date="2024-04" db="EMBL/GenBank/DDBJ databases">
        <title>Complete genome sequence of Nguyenibacter vanlangesis HBCM-1154, a strain capable of nitrogen fixation, IAA production, and phosphorus solubilization isolated from sugarcane soil.</title>
        <authorList>
            <person name="MY HANH P."/>
        </authorList>
    </citation>
    <scope>NUCLEOTIDE SEQUENCE [LARGE SCALE GENOMIC DNA]</scope>
    <source>
        <strain evidence="8 10">HBCM 1154</strain>
    </source>
</reference>
<sequence>MEVQLRRETRSGGRRSQAERSETTRMALLETTIDLLHENGYTRLTTQDVAERAQVSRGALTHHFAHKEDLVVAAISWQLSEATSALEDFASRIELLPIDTDRIVDYLWQMMAKRLFHVTLEYLPEARNNQAFRLRLIPVVATFHAALDRIWEHLARSTSLTPQQARTILNATMCLMRGMVAQQVLRQDEDYFDDLLHYWRALFRREIAAARGAPP</sequence>